<dbReference type="Proteomes" id="UP000225706">
    <property type="component" value="Unassembled WGS sequence"/>
</dbReference>
<feature type="domain" description="Integrase core" evidence="2">
    <location>
        <begin position="147"/>
        <end position="202"/>
    </location>
</feature>
<dbReference type="Pfam" id="PF24764">
    <property type="entry name" value="rva_4"/>
    <property type="match status" value="1"/>
</dbReference>
<dbReference type="AlphaFoldDB" id="A0A2B4SZ75"/>
<feature type="chain" id="PRO_5012157093" description="Integrase core domain-containing protein" evidence="1">
    <location>
        <begin position="27"/>
        <end position="253"/>
    </location>
</feature>
<dbReference type="InterPro" id="IPR058913">
    <property type="entry name" value="Integrase_dom_put"/>
</dbReference>
<organism evidence="3 4">
    <name type="scientific">Stylophora pistillata</name>
    <name type="common">Smooth cauliflower coral</name>
    <dbReference type="NCBI Taxonomy" id="50429"/>
    <lineage>
        <taxon>Eukaryota</taxon>
        <taxon>Metazoa</taxon>
        <taxon>Cnidaria</taxon>
        <taxon>Anthozoa</taxon>
        <taxon>Hexacorallia</taxon>
        <taxon>Scleractinia</taxon>
        <taxon>Astrocoeniina</taxon>
        <taxon>Pocilloporidae</taxon>
        <taxon>Stylophora</taxon>
    </lineage>
</organism>
<feature type="signal peptide" evidence="1">
    <location>
        <begin position="1"/>
        <end position="26"/>
    </location>
</feature>
<dbReference type="EMBL" id="LSMT01000004">
    <property type="protein sequence ID" value="PFX34383.1"/>
    <property type="molecule type" value="Genomic_DNA"/>
</dbReference>
<keyword evidence="4" id="KW-1185">Reference proteome</keyword>
<accession>A0A2B4SZ75</accession>
<dbReference type="STRING" id="50429.A0A2B4SZ75"/>
<evidence type="ECO:0000313" key="4">
    <source>
        <dbReference type="Proteomes" id="UP000225706"/>
    </source>
</evidence>
<name>A0A2B4SZ75_STYPI</name>
<comment type="caution">
    <text evidence="3">The sequence shown here is derived from an EMBL/GenBank/DDBJ whole genome shotgun (WGS) entry which is preliminary data.</text>
</comment>
<evidence type="ECO:0000256" key="1">
    <source>
        <dbReference type="SAM" id="SignalP"/>
    </source>
</evidence>
<protein>
    <recommendedName>
        <fullName evidence="2">Integrase core domain-containing protein</fullName>
    </recommendedName>
</protein>
<keyword evidence="1" id="KW-0732">Signal</keyword>
<sequence length="253" mass="28747">MLARQLRTSVAFKLSLLKLILGRTACLGVNSSLNVTVWVLAYRLQNSGIVNILPEMYARNIQVVDHDDKQPRPQSCTLRNPAETVPHSEKQLWPSLTHCLREDRSNSNRRGIGLNKDGNRWPSRIRVDKGVENVLVCDAMIEARGEGLLNIDDPLRLFTLHLIFLPRINKSLGELLEGFNHHKVRTEKNWSPYQMWLKGMLHGDNPLSHGLLDEEPSDVNFYGYDAQGPTCLGDDNNVVVKPIEFEFTELLES</sequence>
<reference evidence="4" key="1">
    <citation type="journal article" date="2017" name="bioRxiv">
        <title>Comparative analysis of the genomes of Stylophora pistillata and Acropora digitifera provides evidence for extensive differences between species of corals.</title>
        <authorList>
            <person name="Voolstra C.R."/>
            <person name="Li Y."/>
            <person name="Liew Y.J."/>
            <person name="Baumgarten S."/>
            <person name="Zoccola D."/>
            <person name="Flot J.-F."/>
            <person name="Tambutte S."/>
            <person name="Allemand D."/>
            <person name="Aranda M."/>
        </authorList>
    </citation>
    <scope>NUCLEOTIDE SEQUENCE [LARGE SCALE GENOMIC DNA]</scope>
</reference>
<evidence type="ECO:0000259" key="2">
    <source>
        <dbReference type="Pfam" id="PF24764"/>
    </source>
</evidence>
<gene>
    <name evidence="3" type="ORF">AWC38_SpisGene629</name>
</gene>
<proteinExistence type="predicted"/>
<evidence type="ECO:0000313" key="3">
    <source>
        <dbReference type="EMBL" id="PFX34383.1"/>
    </source>
</evidence>